<gene>
    <name evidence="2" type="ORF">PVAP13_9NG706500</name>
</gene>
<keyword evidence="3" id="KW-1185">Reference proteome</keyword>
<comment type="caution">
    <text evidence="2">The sequence shown here is derived from an EMBL/GenBank/DDBJ whole genome shotgun (WGS) entry which is preliminary data.</text>
</comment>
<feature type="region of interest" description="Disordered" evidence="1">
    <location>
        <begin position="213"/>
        <end position="255"/>
    </location>
</feature>
<feature type="region of interest" description="Disordered" evidence="1">
    <location>
        <begin position="72"/>
        <end position="93"/>
    </location>
</feature>
<feature type="compositionally biased region" description="Low complexity" evidence="1">
    <location>
        <begin position="124"/>
        <end position="135"/>
    </location>
</feature>
<protein>
    <submittedName>
        <fullName evidence="2">Uncharacterized protein</fullName>
    </submittedName>
</protein>
<feature type="compositionally biased region" description="Gly residues" evidence="1">
    <location>
        <begin position="74"/>
        <end position="87"/>
    </location>
</feature>
<feature type="compositionally biased region" description="Low complexity" evidence="1">
    <location>
        <begin position="155"/>
        <end position="173"/>
    </location>
</feature>
<sequence>MFPTLWPHFFSPAPDLTAPVPTVRAHTAGRPANHAVAKPARRAVYGDCVVAKPIRLMPPQLLQRRPPPLWLGEGPHGAGSERGGGHGAAAPRRLHLPAGPVRARRARPRGDGLLAAAAAGPRAWIRPTGGAPAGDKAGRRRARRHGDQQEQAVPAGMAARPRAARGRASSARSPRGRCRRPRGCWPSRHGVLRGRAARVLALRAPGGRAEVLPPGEWGWGQGRRRGGSCPGEDALTSRTRGRHFPAPSRSATRIK</sequence>
<dbReference type="AlphaFoldDB" id="A0A8T0N1L8"/>
<evidence type="ECO:0000256" key="1">
    <source>
        <dbReference type="SAM" id="MobiDB-lite"/>
    </source>
</evidence>
<organism evidence="2 3">
    <name type="scientific">Panicum virgatum</name>
    <name type="common">Blackwell switchgrass</name>
    <dbReference type="NCBI Taxonomy" id="38727"/>
    <lineage>
        <taxon>Eukaryota</taxon>
        <taxon>Viridiplantae</taxon>
        <taxon>Streptophyta</taxon>
        <taxon>Embryophyta</taxon>
        <taxon>Tracheophyta</taxon>
        <taxon>Spermatophyta</taxon>
        <taxon>Magnoliopsida</taxon>
        <taxon>Liliopsida</taxon>
        <taxon>Poales</taxon>
        <taxon>Poaceae</taxon>
        <taxon>PACMAD clade</taxon>
        <taxon>Panicoideae</taxon>
        <taxon>Panicodae</taxon>
        <taxon>Paniceae</taxon>
        <taxon>Panicinae</taxon>
        <taxon>Panicum</taxon>
        <taxon>Panicum sect. Hiantes</taxon>
    </lineage>
</organism>
<reference evidence="2" key="1">
    <citation type="submission" date="2020-05" db="EMBL/GenBank/DDBJ databases">
        <title>WGS assembly of Panicum virgatum.</title>
        <authorList>
            <person name="Lovell J.T."/>
            <person name="Jenkins J."/>
            <person name="Shu S."/>
            <person name="Juenger T.E."/>
            <person name="Schmutz J."/>
        </authorList>
    </citation>
    <scope>NUCLEOTIDE SEQUENCE</scope>
    <source>
        <strain evidence="2">AP13</strain>
    </source>
</reference>
<feature type="region of interest" description="Disordered" evidence="1">
    <location>
        <begin position="124"/>
        <end position="182"/>
    </location>
</feature>
<name>A0A8T0N1L8_PANVG</name>
<evidence type="ECO:0000313" key="3">
    <source>
        <dbReference type="Proteomes" id="UP000823388"/>
    </source>
</evidence>
<dbReference type="EMBL" id="CM029054">
    <property type="protein sequence ID" value="KAG2541879.1"/>
    <property type="molecule type" value="Genomic_DNA"/>
</dbReference>
<accession>A0A8T0N1L8</accession>
<proteinExistence type="predicted"/>
<dbReference type="Proteomes" id="UP000823388">
    <property type="component" value="Chromosome 9N"/>
</dbReference>
<evidence type="ECO:0000313" key="2">
    <source>
        <dbReference type="EMBL" id="KAG2541879.1"/>
    </source>
</evidence>